<proteinExistence type="predicted"/>
<protein>
    <recommendedName>
        <fullName evidence="3">TIR domain-containing protein</fullName>
    </recommendedName>
</protein>
<dbReference type="AlphaFoldDB" id="A0A2U8E589"/>
<gene>
    <name evidence="1" type="ORF">CKA38_12625</name>
</gene>
<sequence>MDNNRTMYKAFNLTDIDYSKFNGLGGSESHCLRTQDFDGEIKAFFEDGGFDGSGIQQDWFPKVHADIFISHAHKDMDQATGLANWLFDNFGLTSFIDSQVWGHADKLIKKLNDHYKEPDSKNYSYEATKKTSSHVHVMLSTALSKMIDACECVFFMNTPNSLSASQIDEKTFSPWIFYEVTTVNLIRKKKPKEHRLKGKNFSEARIRESLPQISVRYNLDVSSQMVKLTGQDLADWKVCAAYSVTFRRAPEKTHPLDKLYKKKGIPLC</sequence>
<name>A0A2U8E589_9BACT</name>
<dbReference type="EMBL" id="CP023004">
    <property type="protein sequence ID" value="AWI09980.1"/>
    <property type="molecule type" value="Genomic_DNA"/>
</dbReference>
<evidence type="ECO:0000313" key="2">
    <source>
        <dbReference type="Proteomes" id="UP000244896"/>
    </source>
</evidence>
<organism evidence="1 2">
    <name type="scientific">Ereboglobus luteus</name>
    <dbReference type="NCBI Taxonomy" id="1796921"/>
    <lineage>
        <taxon>Bacteria</taxon>
        <taxon>Pseudomonadati</taxon>
        <taxon>Verrucomicrobiota</taxon>
        <taxon>Opitutia</taxon>
        <taxon>Opitutales</taxon>
        <taxon>Opitutaceae</taxon>
        <taxon>Ereboglobus</taxon>
    </lineage>
</organism>
<keyword evidence="2" id="KW-1185">Reference proteome</keyword>
<reference evidence="1 2" key="1">
    <citation type="journal article" date="2018" name="Syst. Appl. Microbiol.">
        <title>Ereboglobus luteus gen. nov. sp. nov. from cockroach guts, and new insights into the oxygen relationship of the genera Opitutus and Didymococcus (Verrucomicrobia: Opitutaceae).</title>
        <authorList>
            <person name="Tegtmeier D."/>
            <person name="Belitz A."/>
            <person name="Radek R."/>
            <person name="Heimerl T."/>
            <person name="Brune A."/>
        </authorList>
    </citation>
    <scope>NUCLEOTIDE SEQUENCE [LARGE SCALE GENOMIC DNA]</scope>
    <source>
        <strain evidence="1 2">Ho45</strain>
    </source>
</reference>
<evidence type="ECO:0008006" key="3">
    <source>
        <dbReference type="Google" id="ProtNLM"/>
    </source>
</evidence>
<evidence type="ECO:0000313" key="1">
    <source>
        <dbReference type="EMBL" id="AWI09980.1"/>
    </source>
</evidence>
<dbReference type="Proteomes" id="UP000244896">
    <property type="component" value="Chromosome"/>
</dbReference>
<dbReference type="KEGG" id="elut:CKA38_12625"/>
<accession>A0A2U8E589</accession>